<evidence type="ECO:0000256" key="10">
    <source>
        <dbReference type="ARBA" id="ARBA00023136"/>
    </source>
</evidence>
<dbReference type="PANTHER" id="PTHR13667:SF5">
    <property type="entry name" value="WD REPEAT-CONTAINING AND PLANAR CELL POLARITY EFFECTOR PROTEIN FRITZ HOMOLOG"/>
    <property type="match status" value="1"/>
</dbReference>
<dbReference type="GO" id="GO:0030030">
    <property type="term" value="P:cell projection organization"/>
    <property type="evidence" value="ECO:0007669"/>
    <property type="project" value="UniProtKB-KW"/>
</dbReference>
<evidence type="ECO:0000256" key="12">
    <source>
        <dbReference type="ARBA" id="ARBA00023273"/>
    </source>
</evidence>
<dbReference type="InterPro" id="IPR024511">
    <property type="entry name" value="Frtz"/>
</dbReference>
<organism evidence="14 15">
    <name type="scientific">Loxostege sticticalis</name>
    <name type="common">Beet webworm moth</name>
    <dbReference type="NCBI Taxonomy" id="481309"/>
    <lineage>
        <taxon>Eukaryota</taxon>
        <taxon>Metazoa</taxon>
        <taxon>Ecdysozoa</taxon>
        <taxon>Arthropoda</taxon>
        <taxon>Hexapoda</taxon>
        <taxon>Insecta</taxon>
        <taxon>Pterygota</taxon>
        <taxon>Neoptera</taxon>
        <taxon>Endopterygota</taxon>
        <taxon>Lepidoptera</taxon>
        <taxon>Glossata</taxon>
        <taxon>Ditrysia</taxon>
        <taxon>Pyraloidea</taxon>
        <taxon>Crambidae</taxon>
        <taxon>Pyraustinae</taxon>
        <taxon>Loxostege</taxon>
    </lineage>
</organism>
<keyword evidence="5" id="KW-0963">Cytoplasm</keyword>
<proteinExistence type="inferred from homology"/>
<evidence type="ECO:0000256" key="13">
    <source>
        <dbReference type="SAM" id="MobiDB-lite"/>
    </source>
</evidence>
<dbReference type="PANTHER" id="PTHR13667">
    <property type="entry name" value="HOMOLOC-13"/>
    <property type="match status" value="1"/>
</dbReference>
<evidence type="ECO:0000256" key="11">
    <source>
        <dbReference type="ARBA" id="ARBA00023212"/>
    </source>
</evidence>
<sequence length="829" mass="92313">MFNYNIKFLTCEESLHLKNGDFKSFKYETRKRADESVFDVGKRTFCERRGGLWRAPHPRQIRQLESKLRDRNVIACEWTTESIITLVFSSGAIAYLTVKPDSLDVKQVLFDRYCVGKLSGQTVTGVVICQSHLMFTHADRLATLITFGRNAGNRIPCRISDRDPHIQTIELGGGGRRSERRVSWSDSNGKVKVLVWSTSTAEPAPWSPVVEDHANLHLYRINGQQMSLVAYHQLENETLLAELSNTTDCVVHIIDQITCHKNGVSLEWLRYDVPNSEERATKLSSLRESATRVSLPAPARSVRRSPCDLKLLTACIDGSLHVIHNTVGVTHCVRAGFIATDVRWAGELIIATEEGGRVQCFDRALSLLHHHTKCFDLTSYLRDTKRTQILATREAKGGPLVLVSFTGGPLALLHITHPRLLTAWLRSGRASNAVALLRALDWDRDGVHCLWAVNKLVCAALRSGNDALSAEGTAQSALGAYLAPRAPHAPHAARFAPPLHDLARKFFHHLLRRGRIEKALSLAVDLRAWDLAADARWAAARRALPHLANEAAALADHYAAERPDSECSESCSQCSSHSDIDDETSASSDAKTKPPPLPRVAIPTVMPVPITHTDPPSTHSIRPNLHQYLDRDNTIWTTNVDDSYLKINQEKIKPILSQSVRWHSVDNMLNTRHNSMHTLASISEVVSKPTSTVVDIIPRTQDDRMTSHFRSVYQTELREEAPSPMYRYHSNNNFHPSAINDRSHKYDNAADKPNRTTEKNKVKFSDTVTIAVVSDPCPSAARELADSLPLCAPHAYLAAFAPPAPPRRAENGAAEQRPPKIKVVHFGMV</sequence>
<keyword evidence="11" id="KW-0206">Cytoskeleton</keyword>
<keyword evidence="8" id="KW-0970">Cilium biogenesis/degradation</keyword>
<reference evidence="14 15" key="1">
    <citation type="submission" date="2024-06" db="EMBL/GenBank/DDBJ databases">
        <title>A chromosome-level genome assembly of beet webworm, Loxostege sticticalis.</title>
        <authorList>
            <person name="Zhang Y."/>
        </authorList>
    </citation>
    <scope>NUCLEOTIDE SEQUENCE [LARGE SCALE GENOMIC DNA]</scope>
    <source>
        <strain evidence="14">AQ028</strain>
        <tissue evidence="14">Male pupae</tissue>
    </source>
</reference>
<keyword evidence="4" id="KW-1003">Cell membrane</keyword>
<evidence type="ECO:0000256" key="8">
    <source>
        <dbReference type="ARBA" id="ARBA00022794"/>
    </source>
</evidence>
<evidence type="ECO:0000256" key="4">
    <source>
        <dbReference type="ARBA" id="ARBA00022475"/>
    </source>
</evidence>
<comment type="similarity">
    <text evidence="3">Belongs to the WD repeat fritz family.</text>
</comment>
<evidence type="ECO:0008006" key="16">
    <source>
        <dbReference type="Google" id="ProtNLM"/>
    </source>
</evidence>
<dbReference type="AlphaFoldDB" id="A0ABD0SZN9"/>
<keyword evidence="12" id="KW-0966">Cell projection</keyword>
<evidence type="ECO:0000313" key="15">
    <source>
        <dbReference type="Proteomes" id="UP001549921"/>
    </source>
</evidence>
<name>A0ABD0SZN9_LOXSC</name>
<keyword evidence="6" id="KW-0853">WD repeat</keyword>
<dbReference type="Pfam" id="PF11768">
    <property type="entry name" value="Frtz"/>
    <property type="match status" value="2"/>
</dbReference>
<dbReference type="Proteomes" id="UP001549921">
    <property type="component" value="Unassembled WGS sequence"/>
</dbReference>
<evidence type="ECO:0000256" key="1">
    <source>
        <dbReference type="ARBA" id="ARBA00004236"/>
    </source>
</evidence>
<feature type="compositionally biased region" description="Low complexity" evidence="13">
    <location>
        <begin position="568"/>
        <end position="577"/>
    </location>
</feature>
<comment type="subcellular location">
    <subcellularLocation>
        <location evidence="1">Cell membrane</location>
    </subcellularLocation>
    <subcellularLocation>
        <location evidence="2">Cytoplasm</location>
        <location evidence="2">Cytoskeleton</location>
        <location evidence="2">Cilium axoneme</location>
    </subcellularLocation>
</comment>
<gene>
    <name evidence="14" type="ORF">ABMA28_002032</name>
</gene>
<evidence type="ECO:0000256" key="6">
    <source>
        <dbReference type="ARBA" id="ARBA00022574"/>
    </source>
</evidence>
<evidence type="ECO:0000256" key="2">
    <source>
        <dbReference type="ARBA" id="ARBA00004430"/>
    </source>
</evidence>
<keyword evidence="9" id="KW-0969">Cilium</keyword>
<accession>A0ABD0SZN9</accession>
<protein>
    <recommendedName>
        <fullName evidence="16">WD repeat-containing and planar cell polarity effector protein fritz</fullName>
    </recommendedName>
</protein>
<dbReference type="GO" id="GO:0005886">
    <property type="term" value="C:plasma membrane"/>
    <property type="evidence" value="ECO:0007669"/>
    <property type="project" value="UniProtKB-SubCell"/>
</dbReference>
<keyword evidence="10" id="KW-0472">Membrane</keyword>
<evidence type="ECO:0000256" key="3">
    <source>
        <dbReference type="ARBA" id="ARBA00006059"/>
    </source>
</evidence>
<evidence type="ECO:0000256" key="9">
    <source>
        <dbReference type="ARBA" id="ARBA00023069"/>
    </source>
</evidence>
<comment type="caution">
    <text evidence="14">The sequence shown here is derived from an EMBL/GenBank/DDBJ whole genome shotgun (WGS) entry which is preliminary data.</text>
</comment>
<dbReference type="EMBL" id="JBEDNZ010000012">
    <property type="protein sequence ID" value="KAL0831165.1"/>
    <property type="molecule type" value="Genomic_DNA"/>
</dbReference>
<evidence type="ECO:0000256" key="7">
    <source>
        <dbReference type="ARBA" id="ARBA00022737"/>
    </source>
</evidence>
<evidence type="ECO:0000256" key="5">
    <source>
        <dbReference type="ARBA" id="ARBA00022490"/>
    </source>
</evidence>
<dbReference type="GO" id="GO:0005930">
    <property type="term" value="C:axoneme"/>
    <property type="evidence" value="ECO:0007669"/>
    <property type="project" value="UniProtKB-SubCell"/>
</dbReference>
<keyword evidence="7" id="KW-0677">Repeat</keyword>
<evidence type="ECO:0000313" key="14">
    <source>
        <dbReference type="EMBL" id="KAL0831165.1"/>
    </source>
</evidence>
<feature type="region of interest" description="Disordered" evidence="13">
    <location>
        <begin position="565"/>
        <end position="602"/>
    </location>
</feature>